<reference evidence="12" key="1">
    <citation type="journal article" date="2019" name="Int. J. Syst. Evol. Microbiol.">
        <title>The Global Catalogue of Microorganisms (GCM) 10K type strain sequencing project: providing services to taxonomists for standard genome sequencing and annotation.</title>
        <authorList>
            <consortium name="The Broad Institute Genomics Platform"/>
            <consortium name="The Broad Institute Genome Sequencing Center for Infectious Disease"/>
            <person name="Wu L."/>
            <person name="Ma J."/>
        </authorList>
    </citation>
    <scope>NUCLEOTIDE SEQUENCE [LARGE SCALE GENOMIC DNA]</scope>
    <source>
        <strain evidence="12">KCTC 23723</strain>
    </source>
</reference>
<protein>
    <recommendedName>
        <fullName evidence="2">Type II secretion system protein H</fullName>
    </recommendedName>
    <alternativeName>
        <fullName evidence="9">General secretion pathway protein H</fullName>
    </alternativeName>
</protein>
<feature type="transmembrane region" description="Helical" evidence="10">
    <location>
        <begin position="12"/>
        <end position="30"/>
    </location>
</feature>
<keyword evidence="3" id="KW-1003">Cell membrane</keyword>
<name>A0ABQ2WQM5_9ALTE</name>
<dbReference type="PROSITE" id="PS00409">
    <property type="entry name" value="PROKAR_NTER_METHYL"/>
    <property type="match status" value="1"/>
</dbReference>
<keyword evidence="12" id="KW-1185">Reference proteome</keyword>
<organism evidence="11 12">
    <name type="scientific">Alishewanella tabrizica</name>
    <dbReference type="NCBI Taxonomy" id="671278"/>
    <lineage>
        <taxon>Bacteria</taxon>
        <taxon>Pseudomonadati</taxon>
        <taxon>Pseudomonadota</taxon>
        <taxon>Gammaproteobacteria</taxon>
        <taxon>Alteromonadales</taxon>
        <taxon>Alteromonadaceae</taxon>
        <taxon>Alishewanella</taxon>
    </lineage>
</organism>
<evidence type="ECO:0000256" key="4">
    <source>
        <dbReference type="ARBA" id="ARBA00022481"/>
    </source>
</evidence>
<dbReference type="PRINTS" id="PR00885">
    <property type="entry name" value="BCTERIALGSPH"/>
</dbReference>
<evidence type="ECO:0000313" key="11">
    <source>
        <dbReference type="EMBL" id="GGW68651.1"/>
    </source>
</evidence>
<accession>A0ABQ2WQM5</accession>
<evidence type="ECO:0000256" key="9">
    <source>
        <dbReference type="ARBA" id="ARBA00030775"/>
    </source>
</evidence>
<evidence type="ECO:0000256" key="1">
    <source>
        <dbReference type="ARBA" id="ARBA00004377"/>
    </source>
</evidence>
<comment type="subcellular location">
    <subcellularLocation>
        <location evidence="1">Cell inner membrane</location>
        <topology evidence="1">Single-pass membrane protein</topology>
    </subcellularLocation>
</comment>
<keyword evidence="7 10" id="KW-1133">Transmembrane helix</keyword>
<evidence type="ECO:0000256" key="2">
    <source>
        <dbReference type="ARBA" id="ARBA00021549"/>
    </source>
</evidence>
<dbReference type="Gene3D" id="3.55.40.10">
    <property type="entry name" value="minor pseudopilin epsh domain"/>
    <property type="match status" value="1"/>
</dbReference>
<sequence>MMRHRGFTLLEVLLVIVLIGILASVVVLNFNRDSVEEQVNREAARFQQVFQFIAETAQLRQQEWGLVVNEQSYAFVYFSDNGWQWAQLPQAAQEHQLPEQVRLQLELEGLPGAEQNLLSELEWQQDDEAVFAEATNPELPPLPKVFMLSSGEISPFRLSFLAKEQYNVLNVQVGTDFSLPLTRFDTDIP</sequence>
<keyword evidence="5" id="KW-0997">Cell inner membrane</keyword>
<dbReference type="RefSeq" id="WP_189483650.1">
    <property type="nucleotide sequence ID" value="NZ_BMYR01000011.1"/>
</dbReference>
<keyword evidence="6 10" id="KW-0812">Transmembrane</keyword>
<dbReference type="InterPro" id="IPR012902">
    <property type="entry name" value="N_methyl_site"/>
</dbReference>
<evidence type="ECO:0000256" key="5">
    <source>
        <dbReference type="ARBA" id="ARBA00022519"/>
    </source>
</evidence>
<gene>
    <name evidence="11" type="primary">xcpU</name>
    <name evidence="11" type="ORF">GCM10008111_25820</name>
</gene>
<evidence type="ECO:0000256" key="7">
    <source>
        <dbReference type="ARBA" id="ARBA00022989"/>
    </source>
</evidence>
<dbReference type="SUPFAM" id="SSF54523">
    <property type="entry name" value="Pili subunits"/>
    <property type="match status" value="1"/>
</dbReference>
<evidence type="ECO:0000256" key="10">
    <source>
        <dbReference type="SAM" id="Phobius"/>
    </source>
</evidence>
<keyword evidence="8 10" id="KW-0472">Membrane</keyword>
<evidence type="ECO:0000256" key="8">
    <source>
        <dbReference type="ARBA" id="ARBA00023136"/>
    </source>
</evidence>
<dbReference type="InterPro" id="IPR045584">
    <property type="entry name" value="Pilin-like"/>
</dbReference>
<keyword evidence="4" id="KW-0488">Methylation</keyword>
<dbReference type="InterPro" id="IPR002416">
    <property type="entry name" value="T2SS_protein-GspH"/>
</dbReference>
<dbReference type="InterPro" id="IPR049875">
    <property type="entry name" value="TypeII_GspH"/>
</dbReference>
<dbReference type="Proteomes" id="UP000634667">
    <property type="component" value="Unassembled WGS sequence"/>
</dbReference>
<comment type="caution">
    <text evidence="11">The sequence shown here is derived from an EMBL/GenBank/DDBJ whole genome shotgun (WGS) entry which is preliminary data.</text>
</comment>
<evidence type="ECO:0000313" key="12">
    <source>
        <dbReference type="Proteomes" id="UP000634667"/>
    </source>
</evidence>
<evidence type="ECO:0000256" key="6">
    <source>
        <dbReference type="ARBA" id="ARBA00022692"/>
    </source>
</evidence>
<dbReference type="NCBIfam" id="TIGR01708">
    <property type="entry name" value="typeII_sec_gspH"/>
    <property type="match status" value="1"/>
</dbReference>
<dbReference type="NCBIfam" id="TIGR02532">
    <property type="entry name" value="IV_pilin_GFxxxE"/>
    <property type="match status" value="1"/>
</dbReference>
<proteinExistence type="predicted"/>
<dbReference type="EMBL" id="BMYR01000011">
    <property type="protein sequence ID" value="GGW68651.1"/>
    <property type="molecule type" value="Genomic_DNA"/>
</dbReference>
<dbReference type="Pfam" id="PF07963">
    <property type="entry name" value="N_methyl"/>
    <property type="match status" value="1"/>
</dbReference>
<evidence type="ECO:0000256" key="3">
    <source>
        <dbReference type="ARBA" id="ARBA00022475"/>
    </source>
</evidence>